<evidence type="ECO:0000256" key="6">
    <source>
        <dbReference type="ARBA" id="ARBA00030114"/>
    </source>
</evidence>
<dbReference type="Pfam" id="PF11605">
    <property type="entry name" value="Vps36_ESCRT-II"/>
    <property type="match status" value="1"/>
</dbReference>
<dbReference type="PROSITE" id="PS51495">
    <property type="entry name" value="GLUE"/>
    <property type="match status" value="1"/>
</dbReference>
<keyword evidence="3 7" id="KW-0813">Transport</keyword>
<dbReference type="InterPro" id="IPR011993">
    <property type="entry name" value="PH-like_dom_sf"/>
</dbReference>
<evidence type="ECO:0000256" key="3">
    <source>
        <dbReference type="ARBA" id="ARBA00022448"/>
    </source>
</evidence>
<dbReference type="InterPro" id="IPR036390">
    <property type="entry name" value="WH_DNA-bd_sf"/>
</dbReference>
<dbReference type="Gene3D" id="2.30.29.30">
    <property type="entry name" value="Pleckstrin-homology domain (PH domain)/Phosphotyrosine-binding domain (PTB)"/>
    <property type="match status" value="1"/>
</dbReference>
<dbReference type="SUPFAM" id="SSF46785">
    <property type="entry name" value="Winged helix' DNA-binding domain"/>
    <property type="match status" value="2"/>
</dbReference>
<dbReference type="AlphaFoldDB" id="A0A9P0BG26"/>
<accession>A0A9P0BG26</accession>
<dbReference type="GO" id="GO:0043328">
    <property type="term" value="P:protein transport to vacuole involved in ubiquitin-dependent protein catabolic process via the multivesicular body sorting pathway"/>
    <property type="evidence" value="ECO:0007669"/>
    <property type="project" value="UniProtKB-UniRule"/>
</dbReference>
<feature type="domain" description="GLUE N-terminal" evidence="8">
    <location>
        <begin position="1"/>
        <end position="146"/>
    </location>
</feature>
<comment type="subunit">
    <text evidence="7">Component of the endosomal sorting complex required for transport II (ESCRT-II).</text>
</comment>
<dbReference type="PANTHER" id="PTHR13128">
    <property type="entry name" value="VACUOLAR PROTEIN-SORTING-ASSOCIATED PROTEIN 36"/>
    <property type="match status" value="1"/>
</dbReference>
<protein>
    <recommendedName>
        <fullName evidence="2 7">Vacuolar protein-sorting-associated protein 36</fullName>
    </recommendedName>
    <alternativeName>
        <fullName evidence="6 7">ESCRT-II complex subunit VPS36</fullName>
    </alternativeName>
</protein>
<dbReference type="PANTHER" id="PTHR13128:SF12">
    <property type="entry name" value="VACUOLAR PROTEIN-SORTING-ASSOCIATED PROTEIN 36"/>
    <property type="match status" value="1"/>
</dbReference>
<sequence length="393" mass="44539">MNRFVYTNANLLENESILLTETNVRLYDGDQKTSFEGGELALTTHRLLWGRPGQIASGQTCLSLNLSLICYYEQESPTGFGFSRSRKILVFLYDLENGNENPNGPQYSSIYNFIKLSFREGFHTDIVQVLNDTLQRKLWLTPVQSPSQSGAKALPQIKLRTGIVGIERSLQEKQKATDESINVAFQDLSKLMTMAKDMVRLTRLISTKIKEKQGDITDDETVQFKSYLLSLGIDDPVTRESYKSDNQYYKGLARQISDFMCKHIEEVGGMMALTDVFCRLNRARGLELLSPEDILNACKLMDSLDLPLKLYQFSSGVMVLQLRTLSDETVANSTLELLEEKESISAEELSQLLGISTTLAKERLLSTERYGKCCRDDSIEGLRFYPNLFLTQE</sequence>
<dbReference type="Pfam" id="PF04157">
    <property type="entry name" value="EAP30"/>
    <property type="match status" value="1"/>
</dbReference>
<reference evidence="9" key="1">
    <citation type="submission" date="2021-12" db="EMBL/GenBank/DDBJ databases">
        <authorList>
            <person name="King R."/>
        </authorList>
    </citation>
    <scope>NUCLEOTIDE SEQUENCE</scope>
</reference>
<dbReference type="Gene3D" id="6.10.140.260">
    <property type="match status" value="1"/>
</dbReference>
<dbReference type="GO" id="GO:0031902">
    <property type="term" value="C:late endosome membrane"/>
    <property type="evidence" value="ECO:0007669"/>
    <property type="project" value="UniProtKB-UniRule"/>
</dbReference>
<dbReference type="SUPFAM" id="SSF50729">
    <property type="entry name" value="PH domain-like"/>
    <property type="match status" value="1"/>
</dbReference>
<dbReference type="InterPro" id="IPR037855">
    <property type="entry name" value="Vps36"/>
</dbReference>
<dbReference type="Gene3D" id="1.10.10.10">
    <property type="entry name" value="Winged helix-like DNA-binding domain superfamily/Winged helix DNA-binding domain"/>
    <property type="match status" value="2"/>
</dbReference>
<proteinExistence type="inferred from homology"/>
<evidence type="ECO:0000256" key="2">
    <source>
        <dbReference type="ARBA" id="ARBA00017953"/>
    </source>
</evidence>
<evidence type="ECO:0000313" key="10">
    <source>
        <dbReference type="Proteomes" id="UP001154078"/>
    </source>
</evidence>
<evidence type="ECO:0000256" key="7">
    <source>
        <dbReference type="RuleBase" id="RU367095"/>
    </source>
</evidence>
<evidence type="ECO:0000259" key="8">
    <source>
        <dbReference type="PROSITE" id="PS51495"/>
    </source>
</evidence>
<dbReference type="GO" id="GO:0043130">
    <property type="term" value="F:ubiquitin binding"/>
    <property type="evidence" value="ECO:0007669"/>
    <property type="project" value="UniProtKB-UniRule"/>
</dbReference>
<dbReference type="FunFam" id="1.10.10.10:FF:000416">
    <property type="entry name" value="Vacuolar protein-sorting-associated protein 36"/>
    <property type="match status" value="1"/>
</dbReference>
<organism evidence="9 10">
    <name type="scientific">Brassicogethes aeneus</name>
    <name type="common">Rape pollen beetle</name>
    <name type="synonym">Meligethes aeneus</name>
    <dbReference type="NCBI Taxonomy" id="1431903"/>
    <lineage>
        <taxon>Eukaryota</taxon>
        <taxon>Metazoa</taxon>
        <taxon>Ecdysozoa</taxon>
        <taxon>Arthropoda</taxon>
        <taxon>Hexapoda</taxon>
        <taxon>Insecta</taxon>
        <taxon>Pterygota</taxon>
        <taxon>Neoptera</taxon>
        <taxon>Endopterygota</taxon>
        <taxon>Coleoptera</taxon>
        <taxon>Polyphaga</taxon>
        <taxon>Cucujiformia</taxon>
        <taxon>Nitidulidae</taxon>
        <taxon>Meligethinae</taxon>
        <taxon>Brassicogethes</taxon>
    </lineage>
</organism>
<dbReference type="OrthoDB" id="271448at2759"/>
<dbReference type="Proteomes" id="UP001154078">
    <property type="component" value="Chromosome 7"/>
</dbReference>
<dbReference type="EMBL" id="OV121138">
    <property type="protein sequence ID" value="CAH0561245.1"/>
    <property type="molecule type" value="Genomic_DNA"/>
</dbReference>
<name>A0A9P0BG26_BRAAE</name>
<evidence type="ECO:0000256" key="4">
    <source>
        <dbReference type="ARBA" id="ARBA00022490"/>
    </source>
</evidence>
<keyword evidence="4 7" id="KW-0963">Cytoplasm</keyword>
<dbReference type="GO" id="GO:0000814">
    <property type="term" value="C:ESCRT II complex"/>
    <property type="evidence" value="ECO:0007669"/>
    <property type="project" value="UniProtKB-UniRule"/>
</dbReference>
<keyword evidence="5 7" id="KW-0653">Protein transport</keyword>
<comment type="subcellular location">
    <subcellularLocation>
        <location evidence="7">Cytoplasm</location>
    </subcellularLocation>
    <subcellularLocation>
        <location evidence="7">Endosome</location>
    </subcellularLocation>
</comment>
<dbReference type="InterPro" id="IPR040608">
    <property type="entry name" value="Snf8/Vps36"/>
</dbReference>
<evidence type="ECO:0000313" key="9">
    <source>
        <dbReference type="EMBL" id="CAH0561245.1"/>
    </source>
</evidence>
<keyword evidence="10" id="KW-1185">Reference proteome</keyword>
<comment type="similarity">
    <text evidence="1 7">Belongs to the VPS36 family.</text>
</comment>
<dbReference type="GO" id="GO:0032266">
    <property type="term" value="F:phosphatidylinositol-3-phosphate binding"/>
    <property type="evidence" value="ECO:0007669"/>
    <property type="project" value="UniProtKB-UniRule"/>
</dbReference>
<evidence type="ECO:0000256" key="5">
    <source>
        <dbReference type="ARBA" id="ARBA00022927"/>
    </source>
</evidence>
<keyword evidence="7" id="KW-0967">Endosome</keyword>
<gene>
    <name evidence="9" type="ORF">MELIAE_LOCUS10822</name>
</gene>
<evidence type="ECO:0000256" key="1">
    <source>
        <dbReference type="ARBA" id="ARBA00009697"/>
    </source>
</evidence>
<dbReference type="InterPro" id="IPR021648">
    <property type="entry name" value="GLUE_dom"/>
</dbReference>
<dbReference type="FunFam" id="1.10.10.10:FF:000170">
    <property type="entry name" value="Vacuolar protein-sorting-associated protein 36"/>
    <property type="match status" value="1"/>
</dbReference>
<dbReference type="InterPro" id="IPR036388">
    <property type="entry name" value="WH-like_DNA-bd_sf"/>
</dbReference>
<comment type="function">
    <text evidence="7">Component of the ESCRT-II complex (endosomal sorting complex required for transport II), which is required for multivesicular body (MVB) formation and sorting of endosomal cargo proteins into MVBs.</text>
</comment>